<dbReference type="InterPro" id="IPR051522">
    <property type="entry name" value="ISC_assembly_LYR"/>
</dbReference>
<gene>
    <name evidence="3" type="ORF">AW171_hschr42554</name>
</gene>
<evidence type="ECO:0000259" key="2">
    <source>
        <dbReference type="Pfam" id="PF05347"/>
    </source>
</evidence>
<organism evidence="3 4">
    <name type="scientific">Eremothecium sinecaudum</name>
    <dbReference type="NCBI Taxonomy" id="45286"/>
    <lineage>
        <taxon>Eukaryota</taxon>
        <taxon>Fungi</taxon>
        <taxon>Dikarya</taxon>
        <taxon>Ascomycota</taxon>
        <taxon>Saccharomycotina</taxon>
        <taxon>Saccharomycetes</taxon>
        <taxon>Saccharomycetales</taxon>
        <taxon>Saccharomycetaceae</taxon>
        <taxon>Eremothecium</taxon>
    </lineage>
</organism>
<dbReference type="STRING" id="45286.A0A0X8HRM0"/>
<comment type="similarity">
    <text evidence="1">Belongs to the complex I LYR family.</text>
</comment>
<dbReference type="CDD" id="cd20264">
    <property type="entry name" value="Complex1_LYR_LYRM4"/>
    <property type="match status" value="1"/>
</dbReference>
<feature type="domain" description="Complex 1 LYR protein" evidence="2">
    <location>
        <begin position="12"/>
        <end position="68"/>
    </location>
</feature>
<dbReference type="OrthoDB" id="275715at2759"/>
<dbReference type="GO" id="GO:0016226">
    <property type="term" value="P:iron-sulfur cluster assembly"/>
    <property type="evidence" value="ECO:0007669"/>
    <property type="project" value="InterPro"/>
</dbReference>
<dbReference type="PANTHER" id="PTHR13166">
    <property type="entry name" value="PROTEIN C6ORF149"/>
    <property type="match status" value="1"/>
</dbReference>
<accession>A0A0X8HRM0</accession>
<reference evidence="3 4" key="1">
    <citation type="submission" date="2016-01" db="EMBL/GenBank/DDBJ databases">
        <title>Genome sequence of the yeast Holleya sinecauda.</title>
        <authorList>
            <person name="Dietrich F.S."/>
        </authorList>
    </citation>
    <scope>NUCLEOTIDE SEQUENCE [LARGE SCALE GENOMIC DNA]</scope>
    <source>
        <strain evidence="3 4">ATCC 58844</strain>
    </source>
</reference>
<name>A0A0X8HRM0_9SACH</name>
<protein>
    <submittedName>
        <fullName evidence="3">HDL093Wp</fullName>
    </submittedName>
</protein>
<proteinExistence type="inferred from homology"/>
<dbReference type="EMBL" id="CP014244">
    <property type="protein sequence ID" value="AMD20651.1"/>
    <property type="molecule type" value="Genomic_DNA"/>
</dbReference>
<evidence type="ECO:0000313" key="4">
    <source>
        <dbReference type="Proteomes" id="UP000243052"/>
    </source>
</evidence>
<dbReference type="AlphaFoldDB" id="A0A0X8HRM0"/>
<dbReference type="PANTHER" id="PTHR13166:SF7">
    <property type="entry name" value="LYR MOTIF-CONTAINING PROTEIN 4"/>
    <property type="match status" value="1"/>
</dbReference>
<evidence type="ECO:0000256" key="1">
    <source>
        <dbReference type="ARBA" id="ARBA00009508"/>
    </source>
</evidence>
<dbReference type="GO" id="GO:0005739">
    <property type="term" value="C:mitochondrion"/>
    <property type="evidence" value="ECO:0007669"/>
    <property type="project" value="TreeGrafter"/>
</dbReference>
<dbReference type="RefSeq" id="XP_017987647.1">
    <property type="nucleotide sequence ID" value="XM_018131775.1"/>
</dbReference>
<dbReference type="Pfam" id="PF05347">
    <property type="entry name" value="Complex1_LYR"/>
    <property type="match status" value="1"/>
</dbReference>
<dbReference type="InterPro" id="IPR045297">
    <property type="entry name" value="Complex1_LYR_LYRM4"/>
</dbReference>
<dbReference type="GeneID" id="28723907"/>
<keyword evidence="4" id="KW-1185">Reference proteome</keyword>
<sequence>MTITAAAPTRNSILSLYREFLRNSKQLNNYNFREYFLRRSKHTFRELAQKEDKVNIKEQFEQLQRELAVLKRQRTISQMYTFDKLVVERVDHGKH</sequence>
<dbReference type="InterPro" id="IPR008011">
    <property type="entry name" value="Complex1_LYR_dom"/>
</dbReference>
<dbReference type="Proteomes" id="UP000243052">
    <property type="component" value="Chromosome iv"/>
</dbReference>
<evidence type="ECO:0000313" key="3">
    <source>
        <dbReference type="EMBL" id="AMD20651.1"/>
    </source>
</evidence>
<dbReference type="GO" id="GO:1990221">
    <property type="term" value="C:L-cysteine desulfurase complex"/>
    <property type="evidence" value="ECO:0007669"/>
    <property type="project" value="TreeGrafter"/>
</dbReference>